<dbReference type="InterPro" id="IPR002410">
    <property type="entry name" value="Peptidase_S33"/>
</dbReference>
<dbReference type="InterPro" id="IPR000073">
    <property type="entry name" value="AB_hydrolase_1"/>
</dbReference>
<evidence type="ECO:0000313" key="5">
    <source>
        <dbReference type="EMBL" id="SDF52421.1"/>
    </source>
</evidence>
<comment type="similarity">
    <text evidence="1">Belongs to the peptidase S33 family.</text>
</comment>
<accession>A0A1G7LSN9</accession>
<dbReference type="Pfam" id="PF00561">
    <property type="entry name" value="Abhydrolase_1"/>
    <property type="match status" value="1"/>
</dbReference>
<keyword evidence="3" id="KW-0732">Signal</keyword>
<evidence type="ECO:0000256" key="1">
    <source>
        <dbReference type="ARBA" id="ARBA00010088"/>
    </source>
</evidence>
<name>A0A1G7LSN9_9FLAO</name>
<keyword evidence="6" id="KW-1185">Reference proteome</keyword>
<keyword evidence="2" id="KW-0378">Hydrolase</keyword>
<feature type="signal peptide" evidence="3">
    <location>
        <begin position="1"/>
        <end position="19"/>
    </location>
</feature>
<dbReference type="AlphaFoldDB" id="A0A1G7LSN9"/>
<feature type="domain" description="AB hydrolase-1" evidence="4">
    <location>
        <begin position="33"/>
        <end position="295"/>
    </location>
</feature>
<evidence type="ECO:0000256" key="2">
    <source>
        <dbReference type="ARBA" id="ARBA00022801"/>
    </source>
</evidence>
<dbReference type="Gene3D" id="3.40.50.1820">
    <property type="entry name" value="alpha/beta hydrolase"/>
    <property type="match status" value="1"/>
</dbReference>
<gene>
    <name evidence="5" type="ORF">SAMN04487992_12111</name>
</gene>
<dbReference type="EMBL" id="FNBD01000021">
    <property type="protein sequence ID" value="SDF52421.1"/>
    <property type="molecule type" value="Genomic_DNA"/>
</dbReference>
<dbReference type="PANTHER" id="PTHR43798">
    <property type="entry name" value="MONOACYLGLYCEROL LIPASE"/>
    <property type="match status" value="1"/>
</dbReference>
<dbReference type="GO" id="GO:0016020">
    <property type="term" value="C:membrane"/>
    <property type="evidence" value="ECO:0007669"/>
    <property type="project" value="TreeGrafter"/>
</dbReference>
<dbReference type="PRINTS" id="PR00793">
    <property type="entry name" value="PROAMNOPTASE"/>
</dbReference>
<dbReference type="InterPro" id="IPR050266">
    <property type="entry name" value="AB_hydrolase_sf"/>
</dbReference>
<dbReference type="InterPro" id="IPR029058">
    <property type="entry name" value="AB_hydrolase_fold"/>
</dbReference>
<feature type="chain" id="PRO_5010314381" evidence="3">
    <location>
        <begin position="20"/>
        <end position="309"/>
    </location>
</feature>
<evidence type="ECO:0000256" key="3">
    <source>
        <dbReference type="SAM" id="SignalP"/>
    </source>
</evidence>
<proteinExistence type="inferred from homology"/>
<reference evidence="6" key="1">
    <citation type="submission" date="2016-10" db="EMBL/GenBank/DDBJ databases">
        <authorList>
            <person name="Varghese N."/>
            <person name="Submissions S."/>
        </authorList>
    </citation>
    <scope>NUCLEOTIDE SEQUENCE [LARGE SCALE GENOMIC DNA]</scope>
    <source>
        <strain evidence="6">DSM 24729</strain>
    </source>
</reference>
<dbReference type="RefSeq" id="WP_074539513.1">
    <property type="nucleotide sequence ID" value="NZ_FNBD01000021.1"/>
</dbReference>
<sequence>MKNTLLLFALLLATFSANSQTIYSKAYGNSKDKPLIYLHGGPGFNASGFEVTTAQKLAENGFYVIVYDRRGEGRSTDNNAAFTFNETFDDLNFIYDKFNLTSVTLVGHSFGGIIATLYAEKYPNKVKALVLVSAPLSTQETFSTVLNSSKALYFSKKDTVNLNYINILENMDKSTLEYSSYCFGHAMQNGFYYPKAPTKEAVDIYSRFKTDTLLVQYGSQMTYEAPQGFWRNEKYTTLDIKENQRTVLKNSTPIFGLYGKDDGLFSEVQIREIENLINQNNLAYLENCSHNLFIDQQTKFIKALKNWIK</sequence>
<organism evidence="5 6">
    <name type="scientific">Cellulophaga baltica</name>
    <dbReference type="NCBI Taxonomy" id="76594"/>
    <lineage>
        <taxon>Bacteria</taxon>
        <taxon>Pseudomonadati</taxon>
        <taxon>Bacteroidota</taxon>
        <taxon>Flavobacteriia</taxon>
        <taxon>Flavobacteriales</taxon>
        <taxon>Flavobacteriaceae</taxon>
        <taxon>Cellulophaga</taxon>
    </lineage>
</organism>
<dbReference type="SUPFAM" id="SSF53474">
    <property type="entry name" value="alpha/beta-Hydrolases"/>
    <property type="match status" value="1"/>
</dbReference>
<dbReference type="GO" id="GO:0008233">
    <property type="term" value="F:peptidase activity"/>
    <property type="evidence" value="ECO:0007669"/>
    <property type="project" value="InterPro"/>
</dbReference>
<protein>
    <submittedName>
        <fullName evidence="5">Proline iminopeptidase</fullName>
    </submittedName>
</protein>
<dbReference type="PRINTS" id="PR00111">
    <property type="entry name" value="ABHYDROLASE"/>
</dbReference>
<evidence type="ECO:0000259" key="4">
    <source>
        <dbReference type="Pfam" id="PF00561"/>
    </source>
</evidence>
<dbReference type="GO" id="GO:0006508">
    <property type="term" value="P:proteolysis"/>
    <property type="evidence" value="ECO:0007669"/>
    <property type="project" value="InterPro"/>
</dbReference>
<evidence type="ECO:0000313" key="6">
    <source>
        <dbReference type="Proteomes" id="UP000182114"/>
    </source>
</evidence>
<dbReference type="PANTHER" id="PTHR43798:SF33">
    <property type="entry name" value="HYDROLASE, PUTATIVE (AFU_ORTHOLOGUE AFUA_2G14860)-RELATED"/>
    <property type="match status" value="1"/>
</dbReference>
<dbReference type="Proteomes" id="UP000182114">
    <property type="component" value="Unassembled WGS sequence"/>
</dbReference>